<accession>A0A835KUE3</accession>
<feature type="domain" description="Myb/SANT-like" evidence="2">
    <location>
        <begin position="128"/>
        <end position="211"/>
    </location>
</feature>
<dbReference type="PANTHER" id="PTHR46934:SF9">
    <property type="entry name" value="MYB_SANT-LIKE DOMAIN-CONTAINING PROTEIN"/>
    <property type="match status" value="1"/>
</dbReference>
<evidence type="ECO:0000256" key="1">
    <source>
        <dbReference type="SAM" id="MobiDB-lite"/>
    </source>
</evidence>
<reference evidence="3" key="1">
    <citation type="submission" date="2020-07" db="EMBL/GenBank/DDBJ databases">
        <title>Genome sequence and genetic diversity analysis of an under-domesticated orphan crop, white fonio (Digitaria exilis).</title>
        <authorList>
            <person name="Bennetzen J.L."/>
            <person name="Chen S."/>
            <person name="Ma X."/>
            <person name="Wang X."/>
            <person name="Yssel A.E.J."/>
            <person name="Chaluvadi S.R."/>
            <person name="Johnson M."/>
            <person name="Gangashetty P."/>
            <person name="Hamidou F."/>
            <person name="Sanogo M.D."/>
            <person name="Zwaenepoel A."/>
            <person name="Wallace J."/>
            <person name="Van De Peer Y."/>
            <person name="Van Deynze A."/>
        </authorList>
    </citation>
    <scope>NUCLEOTIDE SEQUENCE</scope>
    <source>
        <tissue evidence="3">Leaves</tissue>
    </source>
</reference>
<organism evidence="3 4">
    <name type="scientific">Digitaria exilis</name>
    <dbReference type="NCBI Taxonomy" id="1010633"/>
    <lineage>
        <taxon>Eukaryota</taxon>
        <taxon>Viridiplantae</taxon>
        <taxon>Streptophyta</taxon>
        <taxon>Embryophyta</taxon>
        <taxon>Tracheophyta</taxon>
        <taxon>Spermatophyta</taxon>
        <taxon>Magnoliopsida</taxon>
        <taxon>Liliopsida</taxon>
        <taxon>Poales</taxon>
        <taxon>Poaceae</taxon>
        <taxon>PACMAD clade</taxon>
        <taxon>Panicoideae</taxon>
        <taxon>Panicodae</taxon>
        <taxon>Paniceae</taxon>
        <taxon>Anthephorinae</taxon>
        <taxon>Digitaria</taxon>
    </lineage>
</organism>
<gene>
    <name evidence="3" type="ORF">HU200_003737</name>
</gene>
<dbReference type="Proteomes" id="UP000636709">
    <property type="component" value="Unassembled WGS sequence"/>
</dbReference>
<keyword evidence="4" id="KW-1185">Reference proteome</keyword>
<evidence type="ECO:0000313" key="4">
    <source>
        <dbReference type="Proteomes" id="UP000636709"/>
    </source>
</evidence>
<evidence type="ECO:0000259" key="2">
    <source>
        <dbReference type="Pfam" id="PF12776"/>
    </source>
</evidence>
<feature type="region of interest" description="Disordered" evidence="1">
    <location>
        <begin position="55"/>
        <end position="80"/>
    </location>
</feature>
<feature type="compositionally biased region" description="Pro residues" evidence="1">
    <location>
        <begin position="61"/>
        <end position="80"/>
    </location>
</feature>
<dbReference type="EMBL" id="JACEFO010000226">
    <property type="protein sequence ID" value="KAF8776227.1"/>
    <property type="molecule type" value="Genomic_DNA"/>
</dbReference>
<dbReference type="InterPro" id="IPR024752">
    <property type="entry name" value="Myb/SANT-like_dom"/>
</dbReference>
<dbReference type="Pfam" id="PF12776">
    <property type="entry name" value="Myb_DNA-bind_3"/>
    <property type="match status" value="1"/>
</dbReference>
<protein>
    <recommendedName>
        <fullName evidence="2">Myb/SANT-like domain-containing protein</fullName>
    </recommendedName>
</protein>
<comment type="caution">
    <text evidence="3">The sequence shown here is derived from an EMBL/GenBank/DDBJ whole genome shotgun (WGS) entry which is preliminary data.</text>
</comment>
<sequence length="219" mass="24496">MFSAATSPSRRLHLRLRLSLASPAPPPLLLLAAAVPYRRPLAPLHLRRRRSLADASAPPRSLLPPPAPSPPLHSPLPWPQVSSPPPGYPWPDARTRVSHLRCSSLVLLVLLDLEKKATMSGDAARAAWNSTYEKGLVEILHEYKDNPKYKDQNGWVLEGWKIITTKFNERFSIAHFTKQQIQEKEKELKASYKAIRDAKAASGSGWNESLCMLILEPHV</sequence>
<name>A0A835KUE3_9POAL</name>
<dbReference type="AlphaFoldDB" id="A0A835KUE3"/>
<dbReference type="PANTHER" id="PTHR46934">
    <property type="entry name" value="MYB_DNA-BIND_3 DOMAIN-CONTAINING PROTEIN-RELATED"/>
    <property type="match status" value="1"/>
</dbReference>
<proteinExistence type="predicted"/>
<evidence type="ECO:0000313" key="3">
    <source>
        <dbReference type="EMBL" id="KAF8776227.1"/>
    </source>
</evidence>
<dbReference type="OrthoDB" id="694532at2759"/>